<keyword evidence="5 8" id="KW-0472">Membrane</keyword>
<keyword evidence="2 8" id="KW-0813">Transport</keyword>
<dbReference type="PRINTS" id="PR00125">
    <property type="entry name" value="ATPASEDELTA"/>
</dbReference>
<evidence type="ECO:0000313" key="9">
    <source>
        <dbReference type="EMBL" id="CAG9934420.1"/>
    </source>
</evidence>
<evidence type="ECO:0000256" key="7">
    <source>
        <dbReference type="ARBA" id="ARBA00023310"/>
    </source>
</evidence>
<evidence type="ECO:0000256" key="5">
    <source>
        <dbReference type="ARBA" id="ARBA00023136"/>
    </source>
</evidence>
<organism evidence="9 10">
    <name type="scientific">Candidatus Nitrotoga arctica</name>
    <dbReference type="NCBI Taxonomy" id="453162"/>
    <lineage>
        <taxon>Bacteria</taxon>
        <taxon>Pseudomonadati</taxon>
        <taxon>Pseudomonadota</taxon>
        <taxon>Betaproteobacteria</taxon>
        <taxon>Nitrosomonadales</taxon>
        <taxon>Gallionellaceae</taxon>
        <taxon>Candidatus Nitrotoga</taxon>
    </lineage>
</organism>
<dbReference type="EMBL" id="OU912926">
    <property type="protein sequence ID" value="CAG9934420.1"/>
    <property type="molecule type" value="Genomic_DNA"/>
</dbReference>
<evidence type="ECO:0000256" key="1">
    <source>
        <dbReference type="ARBA" id="ARBA00004370"/>
    </source>
</evidence>
<dbReference type="RefSeq" id="WP_239798051.1">
    <property type="nucleotide sequence ID" value="NZ_OU912926.1"/>
</dbReference>
<dbReference type="NCBIfam" id="NF004402">
    <property type="entry name" value="PRK05758.2-2"/>
    <property type="match status" value="1"/>
</dbReference>
<dbReference type="HAMAP" id="MF_01416">
    <property type="entry name" value="ATP_synth_delta_bact"/>
    <property type="match status" value="1"/>
</dbReference>
<comment type="similarity">
    <text evidence="8">Belongs to the ATPase delta chain family.</text>
</comment>
<evidence type="ECO:0000256" key="4">
    <source>
        <dbReference type="ARBA" id="ARBA00023065"/>
    </source>
</evidence>
<comment type="subcellular location">
    <subcellularLocation>
        <location evidence="8">Cell membrane</location>
        <topology evidence="8">Peripheral membrane protein</topology>
    </subcellularLocation>
    <subcellularLocation>
        <location evidence="1">Membrane</location>
    </subcellularLocation>
</comment>
<keyword evidence="7 8" id="KW-0066">ATP synthesis</keyword>
<dbReference type="InterPro" id="IPR000711">
    <property type="entry name" value="ATPase_OSCP/dsu"/>
</dbReference>
<dbReference type="InterPro" id="IPR026015">
    <property type="entry name" value="ATP_synth_OSCP/delta_N_sf"/>
</dbReference>
<keyword evidence="4 8" id="KW-0406">Ion transport</keyword>
<keyword evidence="10" id="KW-1185">Reference proteome</keyword>
<gene>
    <name evidence="8 9" type="primary">atpH</name>
    <name evidence="9" type="ORF">NTG6680_3171</name>
</gene>
<dbReference type="NCBIfam" id="TIGR01145">
    <property type="entry name" value="ATP_synt_delta"/>
    <property type="match status" value="1"/>
</dbReference>
<dbReference type="InterPro" id="IPR020781">
    <property type="entry name" value="ATPase_OSCP/d_CS"/>
</dbReference>
<dbReference type="Pfam" id="PF00213">
    <property type="entry name" value="OSCP"/>
    <property type="match status" value="1"/>
</dbReference>
<protein>
    <recommendedName>
        <fullName evidence="8">ATP synthase subunit delta</fullName>
    </recommendedName>
    <alternativeName>
        <fullName evidence="8">ATP synthase F(1) sector subunit delta</fullName>
    </alternativeName>
    <alternativeName>
        <fullName evidence="8">F-type ATPase subunit delta</fullName>
        <shortName evidence="8">F-ATPase subunit delta</shortName>
    </alternativeName>
</protein>
<dbReference type="Proteomes" id="UP000839052">
    <property type="component" value="Chromosome"/>
</dbReference>
<sequence>MAEAITVARPYAQAAFDEARELDDLKGWSDILQSVAQAVINPEIRAIITSPRAVKSQLAELMLALCGDKVSETQRNFIKLLTEGQRLSLLPEIVMLFEIMRAEAEKNVDVVVTSAFDLSEAQKQKITAALKKRMGREIKLSCETDRKLLGGVIIRAGDKVIDGSARTHLSELANALA</sequence>
<dbReference type="PANTHER" id="PTHR11910">
    <property type="entry name" value="ATP SYNTHASE DELTA CHAIN"/>
    <property type="match status" value="1"/>
</dbReference>
<dbReference type="SUPFAM" id="SSF47928">
    <property type="entry name" value="N-terminal domain of the delta subunit of the F1F0-ATP synthase"/>
    <property type="match status" value="1"/>
</dbReference>
<proteinExistence type="inferred from homology"/>
<keyword evidence="6 8" id="KW-0139">CF(1)</keyword>
<evidence type="ECO:0000313" key="10">
    <source>
        <dbReference type="Proteomes" id="UP000839052"/>
    </source>
</evidence>
<evidence type="ECO:0000256" key="6">
    <source>
        <dbReference type="ARBA" id="ARBA00023196"/>
    </source>
</evidence>
<comment type="function">
    <text evidence="8">This protein is part of the stalk that links CF(0) to CF(1). It either transmits conformational changes from CF(0) to CF(1) or is implicated in proton conduction.</text>
</comment>
<keyword evidence="3 8" id="KW-0375">Hydrogen ion transport</keyword>
<accession>A0ABM8Z391</accession>
<comment type="function">
    <text evidence="8">F(1)F(0) ATP synthase produces ATP from ADP in the presence of a proton or sodium gradient. F-type ATPases consist of two structural domains, F(1) containing the extramembraneous catalytic core and F(0) containing the membrane proton channel, linked together by a central stalk and a peripheral stalk. During catalysis, ATP synthesis in the catalytic domain of F(1) is coupled via a rotary mechanism of the central stalk subunits to proton translocation.</text>
</comment>
<reference evidence="9 10" key="1">
    <citation type="submission" date="2021-10" db="EMBL/GenBank/DDBJ databases">
        <authorList>
            <person name="Koch H."/>
        </authorList>
    </citation>
    <scope>NUCLEOTIDE SEQUENCE [LARGE SCALE GENOMIC DNA]</scope>
    <source>
        <strain evidence="9">6680</strain>
    </source>
</reference>
<evidence type="ECO:0000256" key="2">
    <source>
        <dbReference type="ARBA" id="ARBA00022448"/>
    </source>
</evidence>
<dbReference type="PROSITE" id="PS00389">
    <property type="entry name" value="ATPASE_DELTA"/>
    <property type="match status" value="1"/>
</dbReference>
<keyword evidence="8" id="KW-1003">Cell membrane</keyword>
<evidence type="ECO:0000256" key="3">
    <source>
        <dbReference type="ARBA" id="ARBA00022781"/>
    </source>
</evidence>
<dbReference type="Gene3D" id="1.10.520.20">
    <property type="entry name" value="N-terminal domain of the delta subunit of the F1F0-ATP synthase"/>
    <property type="match status" value="1"/>
</dbReference>
<evidence type="ECO:0000256" key="8">
    <source>
        <dbReference type="HAMAP-Rule" id="MF_01416"/>
    </source>
</evidence>
<name>A0ABM8Z391_9PROT</name>